<evidence type="ECO:0000313" key="2">
    <source>
        <dbReference type="Proteomes" id="UP000266385"/>
    </source>
</evidence>
<dbReference type="Proteomes" id="UP000266385">
    <property type="component" value="Unassembled WGS sequence"/>
</dbReference>
<dbReference type="RefSeq" id="WP_119377006.1">
    <property type="nucleotide sequence ID" value="NZ_QWFX01000013.1"/>
</dbReference>
<accession>A0A399RDC4</accession>
<dbReference type="EMBL" id="QWFX01000013">
    <property type="protein sequence ID" value="RIJ28471.1"/>
    <property type="molecule type" value="Genomic_DNA"/>
</dbReference>
<keyword evidence="2" id="KW-1185">Reference proteome</keyword>
<name>A0A399RDC4_9PROT</name>
<proteinExistence type="predicted"/>
<evidence type="ECO:0000313" key="1">
    <source>
        <dbReference type="EMBL" id="RIJ28471.1"/>
    </source>
</evidence>
<reference evidence="1 2" key="1">
    <citation type="submission" date="2018-08" db="EMBL/GenBank/DDBJ databases">
        <title>Henriciella mobilis sp. nov., isolated from seawater.</title>
        <authorList>
            <person name="Cheng H."/>
            <person name="Wu Y.-H."/>
            <person name="Xu X.-W."/>
            <person name="Guo L.-L."/>
        </authorList>
    </citation>
    <scope>NUCLEOTIDE SEQUENCE [LARGE SCALE GENOMIC DNA]</scope>
    <source>
        <strain evidence="1 2">JN25</strain>
    </source>
</reference>
<dbReference type="AlphaFoldDB" id="A0A399RDC4"/>
<protein>
    <submittedName>
        <fullName evidence="1">Uncharacterized protein</fullName>
    </submittedName>
</protein>
<sequence length="200" mass="21550">MAGMPLGRMLKVRALETALRTGETFERAAACARVSASTAKTWAAWLGIRKGDLLAETPEARLERHGAWALTLAGLNRLDEAAAWEGEARKLETALARIGKRADMTVAPEPGEAAAIAFLQRVESTLPEGAGPMAAWCAVQDYFSLLMNAGARLEPDGRASWPCGVPADLPVTPEWLPCDPWSVEDGAAWEREVGQAIQWL</sequence>
<organism evidence="1 2">
    <name type="scientific">Henriciella mobilis</name>
    <dbReference type="NCBI Taxonomy" id="2305467"/>
    <lineage>
        <taxon>Bacteria</taxon>
        <taxon>Pseudomonadati</taxon>
        <taxon>Pseudomonadota</taxon>
        <taxon>Alphaproteobacteria</taxon>
        <taxon>Hyphomonadales</taxon>
        <taxon>Hyphomonadaceae</taxon>
        <taxon>Henriciella</taxon>
    </lineage>
</organism>
<gene>
    <name evidence="1" type="ORF">D1223_13900</name>
</gene>
<dbReference type="OrthoDB" id="7627638at2"/>
<comment type="caution">
    <text evidence="1">The sequence shown here is derived from an EMBL/GenBank/DDBJ whole genome shotgun (WGS) entry which is preliminary data.</text>
</comment>